<protein>
    <submittedName>
        <fullName evidence="1">Uncharacterized protein</fullName>
    </submittedName>
</protein>
<feature type="non-terminal residue" evidence="1">
    <location>
        <position position="1"/>
    </location>
</feature>
<evidence type="ECO:0000313" key="2">
    <source>
        <dbReference type="Proteomes" id="UP000663862"/>
    </source>
</evidence>
<reference evidence="1" key="1">
    <citation type="submission" date="2021-02" db="EMBL/GenBank/DDBJ databases">
        <authorList>
            <person name="Nowell W R."/>
        </authorList>
    </citation>
    <scope>NUCLEOTIDE SEQUENCE</scope>
</reference>
<organism evidence="1 2">
    <name type="scientific">Rotaria socialis</name>
    <dbReference type="NCBI Taxonomy" id="392032"/>
    <lineage>
        <taxon>Eukaryota</taxon>
        <taxon>Metazoa</taxon>
        <taxon>Spiralia</taxon>
        <taxon>Gnathifera</taxon>
        <taxon>Rotifera</taxon>
        <taxon>Eurotatoria</taxon>
        <taxon>Bdelloidea</taxon>
        <taxon>Philodinida</taxon>
        <taxon>Philodinidae</taxon>
        <taxon>Rotaria</taxon>
    </lineage>
</organism>
<evidence type="ECO:0000313" key="1">
    <source>
        <dbReference type="EMBL" id="CAF4645001.1"/>
    </source>
</evidence>
<accession>A0A821F9L2</accession>
<dbReference type="AlphaFoldDB" id="A0A821F9L2"/>
<dbReference type="EMBL" id="CAJOBQ010004840">
    <property type="protein sequence ID" value="CAF4645001.1"/>
    <property type="molecule type" value="Genomic_DNA"/>
</dbReference>
<sequence>MHLTSATPNNDELEQLFETDYRHRWKPKYQFKNIWIDLSKLAEELSTVKSNNKQDDVERFELLLDFLHYISDKCSYKPFYLQMLRSSAIELKIDFEQIESGIIELFLRFETFETNLLASSYDDLDEELTAWLKNAKMIAPIVERFRDKLRVIAKKIPGQTQTIISKLVCGIYQETLIINLSNSSKTNTPLVEGQCVMINIGTELPDTRRYAYVLFRGIGDDIQMGEHVFTKE</sequence>
<name>A0A821F9L2_9BILA</name>
<comment type="caution">
    <text evidence="1">The sequence shown here is derived from an EMBL/GenBank/DDBJ whole genome shotgun (WGS) entry which is preliminary data.</text>
</comment>
<gene>
    <name evidence="1" type="ORF">TSG867_LOCUS30426</name>
</gene>
<dbReference type="Proteomes" id="UP000663862">
    <property type="component" value="Unassembled WGS sequence"/>
</dbReference>
<proteinExistence type="predicted"/>